<name>A0A0P5CRM0_9CRUS</name>
<proteinExistence type="predicted"/>
<reference evidence="1" key="1">
    <citation type="submission" date="2015-10" db="EMBL/GenBank/DDBJ databases">
        <title>EvidentialGene: Evidence-directed Construction of Complete mRNA Transcriptomes without Genomes.</title>
        <authorList>
            <person name="Gilbert D.G."/>
        </authorList>
    </citation>
    <scope>NUCLEOTIDE SEQUENCE</scope>
</reference>
<dbReference type="EMBL" id="GDIQ01006361">
    <property type="protein sequence ID" value="JAN88376.1"/>
    <property type="molecule type" value="Transcribed_RNA"/>
</dbReference>
<organism evidence="1">
    <name type="scientific">Daphnia magna</name>
    <dbReference type="NCBI Taxonomy" id="35525"/>
    <lineage>
        <taxon>Eukaryota</taxon>
        <taxon>Metazoa</taxon>
        <taxon>Ecdysozoa</taxon>
        <taxon>Arthropoda</taxon>
        <taxon>Crustacea</taxon>
        <taxon>Branchiopoda</taxon>
        <taxon>Diplostraca</taxon>
        <taxon>Cladocera</taxon>
        <taxon>Anomopoda</taxon>
        <taxon>Daphniidae</taxon>
        <taxon>Daphnia</taxon>
    </lineage>
</organism>
<dbReference type="AlphaFoldDB" id="A0A0P5CRM0"/>
<evidence type="ECO:0000313" key="1">
    <source>
        <dbReference type="EMBL" id="JAN88376.1"/>
    </source>
</evidence>
<accession>A0A0P5CRM0</accession>
<protein>
    <submittedName>
        <fullName evidence="1">Uncharacterized protein</fullName>
    </submittedName>
</protein>
<sequence length="60" mass="6768">MKHDNFSNSCHHAINATAMCSSHFPLAKPVFCFSSFLHLNCRALELVLFLILSTLKTFPD</sequence>